<gene>
    <name evidence="2" type="ORF">PCOR1329_LOCUS16693</name>
</gene>
<comment type="caution">
    <text evidence="2">The sequence shown here is derived from an EMBL/GenBank/DDBJ whole genome shotgun (WGS) entry which is preliminary data.</text>
</comment>
<dbReference type="EMBL" id="CAUYUJ010005126">
    <property type="protein sequence ID" value="CAK0812393.1"/>
    <property type="molecule type" value="Genomic_DNA"/>
</dbReference>
<dbReference type="Pfam" id="PF00168">
    <property type="entry name" value="C2"/>
    <property type="match status" value="1"/>
</dbReference>
<evidence type="ECO:0000313" key="2">
    <source>
        <dbReference type="EMBL" id="CAK0812393.1"/>
    </source>
</evidence>
<feature type="non-terminal residue" evidence="2">
    <location>
        <position position="1"/>
    </location>
</feature>
<organism evidence="2 3">
    <name type="scientific">Prorocentrum cordatum</name>
    <dbReference type="NCBI Taxonomy" id="2364126"/>
    <lineage>
        <taxon>Eukaryota</taxon>
        <taxon>Sar</taxon>
        <taxon>Alveolata</taxon>
        <taxon>Dinophyceae</taxon>
        <taxon>Prorocentrales</taxon>
        <taxon>Prorocentraceae</taxon>
        <taxon>Prorocentrum</taxon>
    </lineage>
</organism>
<dbReference type="InterPro" id="IPR035892">
    <property type="entry name" value="C2_domain_sf"/>
</dbReference>
<keyword evidence="3" id="KW-1185">Reference proteome</keyword>
<dbReference type="CDD" id="cd00030">
    <property type="entry name" value="C2"/>
    <property type="match status" value="1"/>
</dbReference>
<protein>
    <recommendedName>
        <fullName evidence="1">C2 domain-containing protein</fullName>
    </recommendedName>
</protein>
<evidence type="ECO:0000259" key="1">
    <source>
        <dbReference type="PROSITE" id="PS50004"/>
    </source>
</evidence>
<dbReference type="Proteomes" id="UP001189429">
    <property type="component" value="Unassembled WGS sequence"/>
</dbReference>
<reference evidence="2" key="1">
    <citation type="submission" date="2023-10" db="EMBL/GenBank/DDBJ databases">
        <authorList>
            <person name="Chen Y."/>
            <person name="Shah S."/>
            <person name="Dougan E. K."/>
            <person name="Thang M."/>
            <person name="Chan C."/>
        </authorList>
    </citation>
    <scope>NUCLEOTIDE SEQUENCE [LARGE SCALE GENOMIC DNA]</scope>
</reference>
<sequence>AAATMEESALEQPKSYFTHISQVQGKVVSAKGLPSKAGLGTTAIFCVVKGIRSNNHLVNIHATRLVYNTLSPSWVEDFTFDCPDSWGVVELVGLKFLIYDSPNSSSSLQGTDDFLGGADLDLSSVAR</sequence>
<dbReference type="InterPro" id="IPR000008">
    <property type="entry name" value="C2_dom"/>
</dbReference>
<feature type="domain" description="C2" evidence="1">
    <location>
        <begin position="1"/>
        <end position="127"/>
    </location>
</feature>
<dbReference type="SMART" id="SM00239">
    <property type="entry name" value="C2"/>
    <property type="match status" value="1"/>
</dbReference>
<dbReference type="SUPFAM" id="SSF49562">
    <property type="entry name" value="C2 domain (Calcium/lipid-binding domain, CaLB)"/>
    <property type="match status" value="1"/>
</dbReference>
<proteinExistence type="predicted"/>
<feature type="non-terminal residue" evidence="2">
    <location>
        <position position="127"/>
    </location>
</feature>
<name>A0ABN9R3R4_9DINO</name>
<dbReference type="Gene3D" id="2.60.40.150">
    <property type="entry name" value="C2 domain"/>
    <property type="match status" value="1"/>
</dbReference>
<evidence type="ECO:0000313" key="3">
    <source>
        <dbReference type="Proteomes" id="UP001189429"/>
    </source>
</evidence>
<dbReference type="PROSITE" id="PS50004">
    <property type="entry name" value="C2"/>
    <property type="match status" value="1"/>
</dbReference>
<accession>A0ABN9R3R4</accession>